<keyword evidence="2" id="KW-1185">Reference proteome</keyword>
<dbReference type="EMBL" id="ATDP01000103">
    <property type="protein sequence ID" value="EQB12526.1"/>
    <property type="molecule type" value="Genomic_DNA"/>
</dbReference>
<dbReference type="Pfam" id="PF11171">
    <property type="entry name" value="DUF2958"/>
    <property type="match status" value="1"/>
</dbReference>
<comment type="caution">
    <text evidence="1">The sequence shown here is derived from an EMBL/GenBank/DDBJ whole genome shotgun (WGS) entry which is preliminary data.</text>
</comment>
<dbReference type="Proteomes" id="UP000015531">
    <property type="component" value="Unassembled WGS sequence"/>
</dbReference>
<evidence type="ECO:0008006" key="3">
    <source>
        <dbReference type="Google" id="ProtNLM"/>
    </source>
</evidence>
<reference evidence="1 2" key="1">
    <citation type="journal article" date="2013" name="Genome Announc.">
        <title>Draft Genome Sequence of Sphingobium lactosutens Strain DS20T, Isolated from a Hexachlorocyclohexane Dumpsite.</title>
        <authorList>
            <person name="Kumar R."/>
            <person name="Dwivedi V."/>
            <person name="Negi V."/>
            <person name="Khurana J.P."/>
            <person name="Lal R."/>
        </authorList>
    </citation>
    <scope>NUCLEOTIDE SEQUENCE [LARGE SCALE GENOMIC DNA]</scope>
    <source>
        <strain evidence="1 2">DS20</strain>
    </source>
</reference>
<evidence type="ECO:0000313" key="2">
    <source>
        <dbReference type="Proteomes" id="UP000015531"/>
    </source>
</evidence>
<organism evidence="1 2">
    <name type="scientific">Sphingobium lactosutens DS20</name>
    <dbReference type="NCBI Taxonomy" id="1331060"/>
    <lineage>
        <taxon>Bacteria</taxon>
        <taxon>Pseudomonadati</taxon>
        <taxon>Pseudomonadota</taxon>
        <taxon>Alphaproteobacteria</taxon>
        <taxon>Sphingomonadales</taxon>
        <taxon>Sphingomonadaceae</taxon>
        <taxon>Sphingobium</taxon>
    </lineage>
</organism>
<sequence>MILLTPDIRQALRANACRSAASRARGETFDPRCDARDSLRPAVKFFNPLGAATWLATELYEDGDTLFGLADLGFGCPEMGVFSLMEIESVRLPYGMRIERDEGFYSPHSLSRWAATARRAGSIIHAEQLLRHAAADAAFDLPTDPFQGAAG</sequence>
<name>T0H861_9SPHN</name>
<evidence type="ECO:0000313" key="1">
    <source>
        <dbReference type="EMBL" id="EQB12526.1"/>
    </source>
</evidence>
<dbReference type="InterPro" id="IPR021341">
    <property type="entry name" value="DUF2958"/>
</dbReference>
<dbReference type="AlphaFoldDB" id="T0H861"/>
<dbReference type="OrthoDB" id="1070337at2"/>
<accession>T0H861</accession>
<dbReference type="RefSeq" id="WP_021227604.1">
    <property type="nucleotide sequence ID" value="NZ_ATDP01000103.1"/>
</dbReference>
<gene>
    <name evidence="1" type="ORF">RLDS_20540</name>
</gene>
<dbReference type="PATRIC" id="fig|1331060.3.peg.3969"/>
<protein>
    <recommendedName>
        <fullName evidence="3">Single-stranded DNA endonuclease</fullName>
    </recommendedName>
</protein>
<dbReference type="eggNOG" id="COG3616">
    <property type="taxonomic scope" value="Bacteria"/>
</dbReference>
<proteinExistence type="predicted"/>